<proteinExistence type="predicted"/>
<evidence type="ECO:0000313" key="2">
    <source>
        <dbReference type="Proteomes" id="UP000789702"/>
    </source>
</evidence>
<keyword evidence="2" id="KW-1185">Reference proteome</keyword>
<sequence length="325" mass="39043">YILVWWIVAASIYTTYMVVYDQDEIHKIPFYCPTSYDYQSKLIQVACKIRFLDMICMWLYVLFGVLWCGAGIFGYLPRKEDMKWWNEWFGDEENQKREFTTNQTDMVEWVQSTRRESFALLTFFISFVFPLQKNKAIILIGFLEEMTPELPNELILEILSVLFRDTRDFKQLIKLRMINKQWNSIIPVVINDKLQRNHADKYTVEVSWGNHKWSEYVLKQLRVKPPILPIYLPSQNIVYFNFELAPISFNVRDIKEFKFYLFWNYQPVDKHYPVKVQETGMRKSEIRTINDNKNELCIKCEDGQISLVDWRINACSIFEVFELVI</sequence>
<comment type="caution">
    <text evidence="1">The sequence shown here is derived from an EMBL/GenBank/DDBJ whole genome shotgun (WGS) entry which is preliminary data.</text>
</comment>
<evidence type="ECO:0000313" key="1">
    <source>
        <dbReference type="EMBL" id="CAG8691159.1"/>
    </source>
</evidence>
<dbReference type="Proteomes" id="UP000789702">
    <property type="component" value="Unassembled WGS sequence"/>
</dbReference>
<gene>
    <name evidence="1" type="ORF">DHETER_LOCUS11260</name>
</gene>
<reference evidence="1" key="1">
    <citation type="submission" date="2021-06" db="EMBL/GenBank/DDBJ databases">
        <authorList>
            <person name="Kallberg Y."/>
            <person name="Tangrot J."/>
            <person name="Rosling A."/>
        </authorList>
    </citation>
    <scope>NUCLEOTIDE SEQUENCE</scope>
    <source>
        <strain evidence="1">IL203A</strain>
    </source>
</reference>
<accession>A0ACA9P990</accession>
<dbReference type="EMBL" id="CAJVPU010024123">
    <property type="protein sequence ID" value="CAG8691159.1"/>
    <property type="molecule type" value="Genomic_DNA"/>
</dbReference>
<feature type="non-terminal residue" evidence="1">
    <location>
        <position position="1"/>
    </location>
</feature>
<name>A0ACA9P990_9GLOM</name>
<protein>
    <submittedName>
        <fullName evidence="1">7613_t:CDS:1</fullName>
    </submittedName>
</protein>
<organism evidence="1 2">
    <name type="scientific">Dentiscutata heterogama</name>
    <dbReference type="NCBI Taxonomy" id="1316150"/>
    <lineage>
        <taxon>Eukaryota</taxon>
        <taxon>Fungi</taxon>
        <taxon>Fungi incertae sedis</taxon>
        <taxon>Mucoromycota</taxon>
        <taxon>Glomeromycotina</taxon>
        <taxon>Glomeromycetes</taxon>
        <taxon>Diversisporales</taxon>
        <taxon>Gigasporaceae</taxon>
        <taxon>Dentiscutata</taxon>
    </lineage>
</organism>